<dbReference type="PANTHER" id="PTHR42709:SF4">
    <property type="entry name" value="INNER MEMBRANE PROTEIN YQAA"/>
    <property type="match status" value="1"/>
</dbReference>
<dbReference type="AlphaFoldDB" id="A0A418WXN8"/>
<feature type="transmembrane region" description="Helical" evidence="1">
    <location>
        <begin position="7"/>
        <end position="31"/>
    </location>
</feature>
<dbReference type="RefSeq" id="WP_119736322.1">
    <property type="nucleotide sequence ID" value="NZ_QYUN01000002.1"/>
</dbReference>
<dbReference type="PANTHER" id="PTHR42709">
    <property type="entry name" value="ALKALINE PHOSPHATASE LIKE PROTEIN"/>
    <property type="match status" value="1"/>
</dbReference>
<evidence type="ECO:0000259" key="2">
    <source>
        <dbReference type="Pfam" id="PF09335"/>
    </source>
</evidence>
<evidence type="ECO:0000313" key="4">
    <source>
        <dbReference type="Proteomes" id="UP000285190"/>
    </source>
</evidence>
<organism evidence="3 4">
    <name type="scientific">Noviherbaspirillum cavernae</name>
    <dbReference type="NCBI Taxonomy" id="2320862"/>
    <lineage>
        <taxon>Bacteria</taxon>
        <taxon>Pseudomonadati</taxon>
        <taxon>Pseudomonadota</taxon>
        <taxon>Betaproteobacteria</taxon>
        <taxon>Burkholderiales</taxon>
        <taxon>Oxalobacteraceae</taxon>
        <taxon>Noviherbaspirillum</taxon>
    </lineage>
</organism>
<feature type="transmembrane region" description="Helical" evidence="1">
    <location>
        <begin position="51"/>
        <end position="73"/>
    </location>
</feature>
<proteinExistence type="predicted"/>
<gene>
    <name evidence="3" type="ORF">D3870_02270</name>
</gene>
<feature type="domain" description="VTT" evidence="2">
    <location>
        <begin position="48"/>
        <end position="143"/>
    </location>
</feature>
<dbReference type="Pfam" id="PF09335">
    <property type="entry name" value="VTT_dom"/>
    <property type="match status" value="1"/>
</dbReference>
<sequence length="169" mass="18659">MIESAISWLLGVLAVPQVGLTSVFLISLVSATLLPLGSEPAVFAVVKVNGALFWPVIGVATVGNTLGGMINYWMGYCAKRTFARERETRWFGWLQRFGARTMLLAWLPAIGDPLCALAGWLKLPFWACVVYMAIGKFLRYVTMTAILLHVPDGFWHEIAVWMSLGVDLP</sequence>
<evidence type="ECO:0000256" key="1">
    <source>
        <dbReference type="SAM" id="Phobius"/>
    </source>
</evidence>
<accession>A0A418WXN8</accession>
<dbReference type="EMBL" id="QYUN01000002">
    <property type="protein sequence ID" value="RJG04994.1"/>
    <property type="molecule type" value="Genomic_DNA"/>
</dbReference>
<dbReference type="InterPro" id="IPR032816">
    <property type="entry name" value="VTT_dom"/>
</dbReference>
<dbReference type="InterPro" id="IPR051311">
    <property type="entry name" value="DedA_domain"/>
</dbReference>
<protein>
    <submittedName>
        <fullName evidence="3">DedA family protein</fullName>
    </submittedName>
</protein>
<evidence type="ECO:0000313" key="3">
    <source>
        <dbReference type="EMBL" id="RJG04994.1"/>
    </source>
</evidence>
<keyword evidence="1" id="KW-0812">Transmembrane</keyword>
<keyword evidence="4" id="KW-1185">Reference proteome</keyword>
<keyword evidence="1" id="KW-0472">Membrane</keyword>
<dbReference type="Proteomes" id="UP000285190">
    <property type="component" value="Unassembled WGS sequence"/>
</dbReference>
<reference evidence="3 4" key="1">
    <citation type="submission" date="2018-09" db="EMBL/GenBank/DDBJ databases">
        <authorList>
            <person name="Zhu H."/>
        </authorList>
    </citation>
    <scope>NUCLEOTIDE SEQUENCE [LARGE SCALE GENOMIC DNA]</scope>
    <source>
        <strain evidence="3 4">K2R10-39</strain>
    </source>
</reference>
<dbReference type="OrthoDB" id="5419086at2"/>
<keyword evidence="1" id="KW-1133">Transmembrane helix</keyword>
<comment type="caution">
    <text evidence="3">The sequence shown here is derived from an EMBL/GenBank/DDBJ whole genome shotgun (WGS) entry which is preliminary data.</text>
</comment>
<name>A0A418WXN8_9BURK</name>